<evidence type="ECO:0000256" key="1">
    <source>
        <dbReference type="SAM" id="Phobius"/>
    </source>
</evidence>
<feature type="transmembrane region" description="Helical" evidence="1">
    <location>
        <begin position="48"/>
        <end position="74"/>
    </location>
</feature>
<evidence type="ECO:0000313" key="2">
    <source>
        <dbReference type="EMBL" id="GMH21023.1"/>
    </source>
</evidence>
<sequence length="77" mass="8739">MALDSDWALGLPCWWWLASGMLFLDAWVEWMKFTVIDPADRWVLREDAAHWRCFAGAVMVHLLCGAGLSSGIMLPML</sequence>
<gene>
    <name evidence="2" type="ORF">Nepgr_022865</name>
</gene>
<comment type="caution">
    <text evidence="2">The sequence shown here is derived from an EMBL/GenBank/DDBJ whole genome shotgun (WGS) entry which is preliminary data.</text>
</comment>
<proteinExistence type="predicted"/>
<reference evidence="2" key="1">
    <citation type="submission" date="2023-05" db="EMBL/GenBank/DDBJ databases">
        <title>Nepenthes gracilis genome sequencing.</title>
        <authorList>
            <person name="Fukushima K."/>
        </authorList>
    </citation>
    <scope>NUCLEOTIDE SEQUENCE</scope>
    <source>
        <strain evidence="2">SING2019-196</strain>
    </source>
</reference>
<keyword evidence="1" id="KW-0812">Transmembrane</keyword>
<dbReference type="EMBL" id="BSYO01000022">
    <property type="protein sequence ID" value="GMH21023.1"/>
    <property type="molecule type" value="Genomic_DNA"/>
</dbReference>
<keyword evidence="3" id="KW-1185">Reference proteome</keyword>
<name>A0AAD3T129_NEPGR</name>
<keyword evidence="1" id="KW-1133">Transmembrane helix</keyword>
<dbReference type="Proteomes" id="UP001279734">
    <property type="component" value="Unassembled WGS sequence"/>
</dbReference>
<protein>
    <submittedName>
        <fullName evidence="2">Uncharacterized protein</fullName>
    </submittedName>
</protein>
<accession>A0AAD3T129</accession>
<evidence type="ECO:0000313" key="3">
    <source>
        <dbReference type="Proteomes" id="UP001279734"/>
    </source>
</evidence>
<keyword evidence="1" id="KW-0472">Membrane</keyword>
<feature type="transmembrane region" description="Helical" evidence="1">
    <location>
        <begin position="7"/>
        <end position="28"/>
    </location>
</feature>
<organism evidence="2 3">
    <name type="scientific">Nepenthes gracilis</name>
    <name type="common">Slender pitcher plant</name>
    <dbReference type="NCBI Taxonomy" id="150966"/>
    <lineage>
        <taxon>Eukaryota</taxon>
        <taxon>Viridiplantae</taxon>
        <taxon>Streptophyta</taxon>
        <taxon>Embryophyta</taxon>
        <taxon>Tracheophyta</taxon>
        <taxon>Spermatophyta</taxon>
        <taxon>Magnoliopsida</taxon>
        <taxon>eudicotyledons</taxon>
        <taxon>Gunneridae</taxon>
        <taxon>Pentapetalae</taxon>
        <taxon>Caryophyllales</taxon>
        <taxon>Nepenthaceae</taxon>
        <taxon>Nepenthes</taxon>
    </lineage>
</organism>
<dbReference type="AlphaFoldDB" id="A0AAD3T129"/>